<feature type="region of interest" description="Disordered" evidence="1">
    <location>
        <begin position="178"/>
        <end position="220"/>
    </location>
</feature>
<feature type="compositionally biased region" description="Basic and acidic residues" evidence="1">
    <location>
        <begin position="52"/>
        <end position="61"/>
    </location>
</feature>
<feature type="compositionally biased region" description="Basic and acidic residues" evidence="1">
    <location>
        <begin position="68"/>
        <end position="77"/>
    </location>
</feature>
<dbReference type="Proteomes" id="UP001165590">
    <property type="component" value="Unassembled WGS sequence"/>
</dbReference>
<dbReference type="EMBL" id="JAIFZO010000002">
    <property type="protein sequence ID" value="MCX4234163.1"/>
    <property type="molecule type" value="Genomic_DNA"/>
</dbReference>
<protein>
    <submittedName>
        <fullName evidence="2">Uncharacterized protein</fullName>
    </submittedName>
</protein>
<evidence type="ECO:0000313" key="3">
    <source>
        <dbReference type="Proteomes" id="UP001165590"/>
    </source>
</evidence>
<feature type="compositionally biased region" description="Low complexity" evidence="1">
    <location>
        <begin position="28"/>
        <end position="51"/>
    </location>
</feature>
<organism evidence="2 3">
    <name type="scientific">Streptomyces ortus</name>
    <dbReference type="NCBI Taxonomy" id="2867268"/>
    <lineage>
        <taxon>Bacteria</taxon>
        <taxon>Bacillati</taxon>
        <taxon>Actinomycetota</taxon>
        <taxon>Actinomycetes</taxon>
        <taxon>Kitasatosporales</taxon>
        <taxon>Streptomycetaceae</taxon>
        <taxon>Streptomyces</taxon>
    </lineage>
</organism>
<comment type="caution">
    <text evidence="2">The sequence shown here is derived from an EMBL/GenBank/DDBJ whole genome shotgun (WGS) entry which is preliminary data.</text>
</comment>
<keyword evidence="3" id="KW-1185">Reference proteome</keyword>
<feature type="compositionally biased region" description="Basic and acidic residues" evidence="1">
    <location>
        <begin position="191"/>
        <end position="220"/>
    </location>
</feature>
<sequence>MEQRIGPNIQPLQGAAVDPAAVPGITGPRPAEPAAKPKSSDAASSGTTSDDSATKLTKEEQEPSTTERPTEAAKPDEPDATPAPAPAPDGAPVFEASDRRAKVVADHRGVRLTLDDQEAEFRWDEIGAVETESPRFGKRFTLTVHTPDRRWYFLEIEAKSRSDFKTWETDLDKVLDAYFEDESQADGTEADETKAEEPKADEPDAQDPKPQDPKPNKSAS</sequence>
<dbReference type="RefSeq" id="WP_267027019.1">
    <property type="nucleotide sequence ID" value="NZ_JAIFZO010000002.1"/>
</dbReference>
<accession>A0ABT3V7A1</accession>
<feature type="compositionally biased region" description="Acidic residues" evidence="1">
    <location>
        <begin position="178"/>
        <end position="190"/>
    </location>
</feature>
<gene>
    <name evidence="2" type="ORF">K3769_15505</name>
</gene>
<name>A0ABT3V7A1_9ACTN</name>
<evidence type="ECO:0000256" key="1">
    <source>
        <dbReference type="SAM" id="MobiDB-lite"/>
    </source>
</evidence>
<proteinExistence type="predicted"/>
<evidence type="ECO:0000313" key="2">
    <source>
        <dbReference type="EMBL" id="MCX4234163.1"/>
    </source>
</evidence>
<feature type="region of interest" description="Disordered" evidence="1">
    <location>
        <begin position="1"/>
        <end position="96"/>
    </location>
</feature>
<reference evidence="2" key="1">
    <citation type="journal article" date="2022" name="bioRxiv">
        <title>Discovery and biosynthetic assessment of Streptomyces ortus sp nov. isolated from a deep-sea sponge.</title>
        <authorList>
            <person name="Williams S.E."/>
        </authorList>
    </citation>
    <scope>NUCLEOTIDE SEQUENCE</scope>
    <source>
        <strain evidence="2">A15ISP2-DRY2</strain>
    </source>
</reference>